<dbReference type="Gene3D" id="3.40.395.10">
    <property type="entry name" value="Adenoviral Proteinase, Chain A"/>
    <property type="match status" value="1"/>
</dbReference>
<dbReference type="SUPFAM" id="SSF54001">
    <property type="entry name" value="Cysteine proteinases"/>
    <property type="match status" value="1"/>
</dbReference>
<feature type="region of interest" description="Disordered" evidence="4">
    <location>
        <begin position="153"/>
        <end position="190"/>
    </location>
</feature>
<evidence type="ECO:0000313" key="6">
    <source>
        <dbReference type="EMBL" id="KAG2311872.1"/>
    </source>
</evidence>
<feature type="compositionally biased region" description="Basic and acidic residues" evidence="4">
    <location>
        <begin position="166"/>
        <end position="184"/>
    </location>
</feature>
<feature type="compositionally biased region" description="Basic and acidic residues" evidence="4">
    <location>
        <begin position="272"/>
        <end position="281"/>
    </location>
</feature>
<dbReference type="AlphaFoldDB" id="A0A8X8AUE1"/>
<comment type="similarity">
    <text evidence="1">Belongs to the peptidase C48 family.</text>
</comment>
<dbReference type="InterPro" id="IPR003653">
    <property type="entry name" value="Peptidase_C48_C"/>
</dbReference>
<dbReference type="InterPro" id="IPR038765">
    <property type="entry name" value="Papain-like_cys_pep_sf"/>
</dbReference>
<comment type="caution">
    <text evidence="6">The sequence shown here is derived from an EMBL/GenBank/DDBJ whole genome shotgun (WGS) entry which is preliminary data.</text>
</comment>
<evidence type="ECO:0000256" key="3">
    <source>
        <dbReference type="ARBA" id="ARBA00022801"/>
    </source>
</evidence>
<accession>A0A8X8AUE1</accession>
<keyword evidence="3" id="KW-0378">Hydrolase</keyword>
<proteinExistence type="inferred from homology"/>
<gene>
    <name evidence="6" type="ORF">Bca52824_023429</name>
</gene>
<dbReference type="Proteomes" id="UP000886595">
    <property type="component" value="Unassembled WGS sequence"/>
</dbReference>
<keyword evidence="2" id="KW-0645">Protease</keyword>
<dbReference type="OrthoDB" id="1680482at2759"/>
<dbReference type="EMBL" id="JAAMPC010000005">
    <property type="protein sequence ID" value="KAG2311872.1"/>
    <property type="molecule type" value="Genomic_DNA"/>
</dbReference>
<name>A0A8X8AUE1_BRACI</name>
<reference evidence="6 7" key="1">
    <citation type="submission" date="2020-02" db="EMBL/GenBank/DDBJ databases">
        <authorList>
            <person name="Ma Q."/>
            <person name="Huang Y."/>
            <person name="Song X."/>
            <person name="Pei D."/>
        </authorList>
    </citation>
    <scope>NUCLEOTIDE SEQUENCE [LARGE SCALE GENOMIC DNA]</scope>
    <source>
        <strain evidence="6">Sxm20200214</strain>
        <tissue evidence="6">Leaf</tissue>
    </source>
</reference>
<dbReference type="GO" id="GO:0006508">
    <property type="term" value="P:proteolysis"/>
    <property type="evidence" value="ECO:0007669"/>
    <property type="project" value="UniProtKB-KW"/>
</dbReference>
<evidence type="ECO:0000256" key="1">
    <source>
        <dbReference type="ARBA" id="ARBA00005234"/>
    </source>
</evidence>
<evidence type="ECO:0000256" key="4">
    <source>
        <dbReference type="SAM" id="MobiDB-lite"/>
    </source>
</evidence>
<organism evidence="6 7">
    <name type="scientific">Brassica carinata</name>
    <name type="common">Ethiopian mustard</name>
    <name type="synonym">Abyssinian cabbage</name>
    <dbReference type="NCBI Taxonomy" id="52824"/>
    <lineage>
        <taxon>Eukaryota</taxon>
        <taxon>Viridiplantae</taxon>
        <taxon>Streptophyta</taxon>
        <taxon>Embryophyta</taxon>
        <taxon>Tracheophyta</taxon>
        <taxon>Spermatophyta</taxon>
        <taxon>Magnoliopsida</taxon>
        <taxon>eudicotyledons</taxon>
        <taxon>Gunneridae</taxon>
        <taxon>Pentapetalae</taxon>
        <taxon>rosids</taxon>
        <taxon>malvids</taxon>
        <taxon>Brassicales</taxon>
        <taxon>Brassicaceae</taxon>
        <taxon>Brassiceae</taxon>
        <taxon>Brassica</taxon>
    </lineage>
</organism>
<keyword evidence="7" id="KW-1185">Reference proteome</keyword>
<feature type="region of interest" description="Disordered" evidence="4">
    <location>
        <begin position="255"/>
        <end position="281"/>
    </location>
</feature>
<evidence type="ECO:0000313" key="7">
    <source>
        <dbReference type="Proteomes" id="UP000886595"/>
    </source>
</evidence>
<dbReference type="GO" id="GO:0008234">
    <property type="term" value="F:cysteine-type peptidase activity"/>
    <property type="evidence" value="ECO:0007669"/>
    <property type="project" value="InterPro"/>
</dbReference>
<evidence type="ECO:0000259" key="5">
    <source>
        <dbReference type="Pfam" id="PF02902"/>
    </source>
</evidence>
<evidence type="ECO:0000256" key="2">
    <source>
        <dbReference type="ARBA" id="ARBA00022670"/>
    </source>
</evidence>
<dbReference type="Pfam" id="PF02902">
    <property type="entry name" value="Peptidase_C48"/>
    <property type="match status" value="1"/>
</dbReference>
<sequence length="481" mass="54361">MDDVHPVWEHQDEDPQIDNLLEFLCQDKSLSTITWQALPVHPLIPVICNKRRHVASQRKSKKGKKVASSEQENIGNRGENSCDIAENKDKVVCDDEGEYNIQRRQTPRHCHMGGGIGNVVLQRLSQKVEALEKHINSVVSKINQSVGEGTIGETTVQGIGGPQYPGKEEDKPVGEVHPDEKPGADGEGIDVEESAPQTVKKVLTDKNVGADIDEELAFEDEGHPDNPKAENTGEDIIDVDRLLQNINQSYFLEEAEPSKKQDQRLLTPKVEATSEPKKEPDYERAISVSSESYNLTYPHPFTRMEKQTNLKPLHLPQSPLSCLLKTWRIPVLSQNLRSPYIPGTQVKVIELSNYDNGRRTKEDRALKKEAEPFAEMMPYTLWYYATDEEKPFVDREPFKIKCVRDGIPRARYPYGDCGVYALKFLECLMMGVDLKAIHITDDKMAEVREKLAVEMYLATTKDGANKWNPTFLTDIIDGKVK</sequence>
<feature type="region of interest" description="Disordered" evidence="4">
    <location>
        <begin position="55"/>
        <end position="81"/>
    </location>
</feature>
<feature type="compositionally biased region" description="Basic residues" evidence="4">
    <location>
        <begin position="55"/>
        <end position="65"/>
    </location>
</feature>
<protein>
    <recommendedName>
        <fullName evidence="5">Ubiquitin-like protease family profile domain-containing protein</fullName>
    </recommendedName>
</protein>
<feature type="domain" description="Ubiquitin-like protease family profile" evidence="5">
    <location>
        <begin position="358"/>
        <end position="458"/>
    </location>
</feature>